<dbReference type="RefSeq" id="WP_092455025.1">
    <property type="nucleotide sequence ID" value="NZ_FOJI01000011.1"/>
</dbReference>
<protein>
    <submittedName>
        <fullName evidence="2">Peptidase_C39 like family protein</fullName>
    </submittedName>
</protein>
<dbReference type="STRING" id="99656.SAMN05421659_11130"/>
<dbReference type="PANTHER" id="PTHR37806">
    <property type="entry name" value="LMO0724 PROTEIN"/>
    <property type="match status" value="1"/>
</dbReference>
<dbReference type="Gene3D" id="3.90.70.10">
    <property type="entry name" value="Cysteine proteinases"/>
    <property type="match status" value="1"/>
</dbReference>
<accession>A0A1I0R1R8</accession>
<feature type="domain" description="Peptidase C39-like" evidence="1">
    <location>
        <begin position="87"/>
        <end position="247"/>
    </location>
</feature>
<organism evidence="2 3">
    <name type="scientific">[Clostridium] fimetarium</name>
    <dbReference type="NCBI Taxonomy" id="99656"/>
    <lineage>
        <taxon>Bacteria</taxon>
        <taxon>Bacillati</taxon>
        <taxon>Bacillota</taxon>
        <taxon>Clostridia</taxon>
        <taxon>Lachnospirales</taxon>
        <taxon>Lachnospiraceae</taxon>
    </lineage>
</organism>
<evidence type="ECO:0000313" key="3">
    <source>
        <dbReference type="Proteomes" id="UP000199701"/>
    </source>
</evidence>
<dbReference type="Proteomes" id="UP000199701">
    <property type="component" value="Unassembled WGS sequence"/>
</dbReference>
<gene>
    <name evidence="2" type="ORF">SAMN05421659_11130</name>
</gene>
<reference evidence="2 3" key="1">
    <citation type="submission" date="2016-10" db="EMBL/GenBank/DDBJ databases">
        <authorList>
            <person name="de Groot N.N."/>
        </authorList>
    </citation>
    <scope>NUCLEOTIDE SEQUENCE [LARGE SCALE GENOMIC DNA]</scope>
    <source>
        <strain evidence="2 3">DSM 9179</strain>
    </source>
</reference>
<keyword evidence="3" id="KW-1185">Reference proteome</keyword>
<proteinExistence type="predicted"/>
<dbReference type="AlphaFoldDB" id="A0A1I0R1R8"/>
<evidence type="ECO:0000313" key="2">
    <source>
        <dbReference type="EMBL" id="SEW34255.1"/>
    </source>
</evidence>
<dbReference type="OrthoDB" id="1164310at2"/>
<dbReference type="EMBL" id="FOJI01000011">
    <property type="protein sequence ID" value="SEW34255.1"/>
    <property type="molecule type" value="Genomic_DNA"/>
</dbReference>
<dbReference type="Pfam" id="PF13529">
    <property type="entry name" value="Peptidase_C39_2"/>
    <property type="match status" value="1"/>
</dbReference>
<dbReference type="InterPro" id="IPR039564">
    <property type="entry name" value="Peptidase_C39-like"/>
</dbReference>
<name>A0A1I0R1R8_9FIRM</name>
<evidence type="ECO:0000259" key="1">
    <source>
        <dbReference type="Pfam" id="PF13529"/>
    </source>
</evidence>
<sequence length="274" mass="30673">MKKKKKKKKHNSILILSLLILVSVYICYAYNPIIAHIKNNIDSVSVTITDTNLPVVTSLDNTIQDPIVPDSSIQIASNVDTQSILLPVSNILQLPELPTGCEITSLTIVLNFLGYYVDKEDMAIDYLEKSAPFEGSFNDYFIGSPWDEYAWGCYAPVITKSANNFLNDHNSKLTAYNITGYSMEELCILLASGSPVIVWTSQALDVETIVTPIILENGTTDYWYSNEHCVVIIGYDLQKGTLTVCDPLEGIVERDFNTFNSRYEEFQQMGVVIK</sequence>
<dbReference type="PANTHER" id="PTHR37806:SF1">
    <property type="entry name" value="PEPTIDASE C39-LIKE DOMAIN-CONTAINING PROTEIN"/>
    <property type="match status" value="1"/>
</dbReference>